<proteinExistence type="predicted"/>
<evidence type="ECO:0000256" key="4">
    <source>
        <dbReference type="ARBA" id="ARBA00022824"/>
    </source>
</evidence>
<dbReference type="Pfam" id="PF00226">
    <property type="entry name" value="DnaJ"/>
    <property type="match status" value="1"/>
</dbReference>
<dbReference type="GO" id="GO:0003723">
    <property type="term" value="F:RNA binding"/>
    <property type="evidence" value="ECO:0007669"/>
    <property type="project" value="TreeGrafter"/>
</dbReference>
<feature type="transmembrane region" description="Helical" evidence="10">
    <location>
        <begin position="78"/>
        <end position="98"/>
    </location>
</feature>
<protein>
    <submittedName>
        <fullName evidence="12">Secretory subunit</fullName>
    </submittedName>
</protein>
<dbReference type="InterPro" id="IPR036869">
    <property type="entry name" value="J_dom_sf"/>
</dbReference>
<evidence type="ECO:0000256" key="8">
    <source>
        <dbReference type="ARBA" id="ARBA00023186"/>
    </source>
</evidence>
<keyword evidence="13" id="KW-1185">Reference proteome</keyword>
<dbReference type="SMART" id="SM00271">
    <property type="entry name" value="DnaJ"/>
    <property type="match status" value="1"/>
</dbReference>
<dbReference type="EMBL" id="JAWDJX010000057">
    <property type="protein sequence ID" value="KAK3047751.1"/>
    <property type="molecule type" value="Genomic_DNA"/>
</dbReference>
<dbReference type="Gene3D" id="1.10.150.20">
    <property type="entry name" value="5' to 3' exonuclease, C-terminal subdomain"/>
    <property type="match status" value="1"/>
</dbReference>
<dbReference type="GO" id="GO:0006614">
    <property type="term" value="P:SRP-dependent cotranslational protein targeting to membrane"/>
    <property type="evidence" value="ECO:0007669"/>
    <property type="project" value="TreeGrafter"/>
</dbReference>
<evidence type="ECO:0000256" key="6">
    <source>
        <dbReference type="ARBA" id="ARBA00022989"/>
    </source>
</evidence>
<feature type="region of interest" description="Disordered" evidence="9">
    <location>
        <begin position="491"/>
        <end position="515"/>
    </location>
</feature>
<keyword evidence="4" id="KW-0256">Endoplasmic reticulum</keyword>
<keyword evidence="8" id="KW-0143">Chaperone</keyword>
<feature type="transmembrane region" description="Helical" evidence="10">
    <location>
        <begin position="352"/>
        <end position="372"/>
    </location>
</feature>
<comment type="caution">
    <text evidence="12">The sequence shown here is derived from an EMBL/GenBank/DDBJ whole genome shotgun (WGS) entry which is preliminary data.</text>
</comment>
<evidence type="ECO:0000256" key="7">
    <source>
        <dbReference type="ARBA" id="ARBA00023136"/>
    </source>
</evidence>
<reference evidence="12" key="1">
    <citation type="submission" date="2023-04" db="EMBL/GenBank/DDBJ databases">
        <title>Black Yeasts Isolated from many extreme environments.</title>
        <authorList>
            <person name="Coleine C."/>
            <person name="Stajich J.E."/>
            <person name="Selbmann L."/>
        </authorList>
    </citation>
    <scope>NUCLEOTIDE SEQUENCE</scope>
    <source>
        <strain evidence="12">CCFEE 5312</strain>
    </source>
</reference>
<dbReference type="Proteomes" id="UP001271007">
    <property type="component" value="Unassembled WGS sequence"/>
</dbReference>
<dbReference type="GO" id="GO:0031207">
    <property type="term" value="C:Sec62/Sec63 complex"/>
    <property type="evidence" value="ECO:0007669"/>
    <property type="project" value="TreeGrafter"/>
</dbReference>
<keyword evidence="6 10" id="KW-1133">Transmembrane helix</keyword>
<keyword evidence="2" id="KW-0813">Transport</keyword>
<keyword evidence="3 10" id="KW-0812">Transmembrane</keyword>
<dbReference type="AlphaFoldDB" id="A0AAJ0DCU3"/>
<dbReference type="SUPFAM" id="SSF46565">
    <property type="entry name" value="Chaperone J-domain"/>
    <property type="match status" value="1"/>
</dbReference>
<feature type="transmembrane region" description="Helical" evidence="10">
    <location>
        <begin position="13"/>
        <end position="34"/>
    </location>
</feature>
<feature type="compositionally biased region" description="Acidic residues" evidence="9">
    <location>
        <begin position="667"/>
        <end position="681"/>
    </location>
</feature>
<organism evidence="12 13">
    <name type="scientific">Extremus antarcticus</name>
    <dbReference type="NCBI Taxonomy" id="702011"/>
    <lineage>
        <taxon>Eukaryota</taxon>
        <taxon>Fungi</taxon>
        <taxon>Dikarya</taxon>
        <taxon>Ascomycota</taxon>
        <taxon>Pezizomycotina</taxon>
        <taxon>Dothideomycetes</taxon>
        <taxon>Dothideomycetidae</taxon>
        <taxon>Mycosphaerellales</taxon>
        <taxon>Extremaceae</taxon>
        <taxon>Extremus</taxon>
    </lineage>
</organism>
<dbReference type="InterPro" id="IPR001623">
    <property type="entry name" value="DnaJ_domain"/>
</dbReference>
<dbReference type="Gene3D" id="1.10.3380.10">
    <property type="entry name" value="Sec63 N-terminal domain-like domain"/>
    <property type="match status" value="1"/>
</dbReference>
<dbReference type="GO" id="GO:0008320">
    <property type="term" value="F:protein transmembrane transporter activity"/>
    <property type="evidence" value="ECO:0007669"/>
    <property type="project" value="TreeGrafter"/>
</dbReference>
<dbReference type="InterPro" id="IPR014756">
    <property type="entry name" value="Ig_E-set"/>
</dbReference>
<dbReference type="Pfam" id="PF02889">
    <property type="entry name" value="Sec63"/>
    <property type="match status" value="1"/>
</dbReference>
<evidence type="ECO:0000256" key="5">
    <source>
        <dbReference type="ARBA" id="ARBA00022927"/>
    </source>
</evidence>
<dbReference type="GO" id="GO:0006620">
    <property type="term" value="P:post-translational protein targeting to endoplasmic reticulum membrane"/>
    <property type="evidence" value="ECO:0007669"/>
    <property type="project" value="TreeGrafter"/>
</dbReference>
<feature type="domain" description="J" evidence="11">
    <location>
        <begin position="107"/>
        <end position="179"/>
    </location>
</feature>
<dbReference type="SUPFAM" id="SSF158702">
    <property type="entry name" value="Sec63 N-terminal domain-like"/>
    <property type="match status" value="1"/>
</dbReference>
<dbReference type="PANTHER" id="PTHR24075:SF0">
    <property type="entry name" value="TRANSLOCATION PROTEIN SEC63 HOMOLOG"/>
    <property type="match status" value="1"/>
</dbReference>
<feature type="transmembrane region" description="Helical" evidence="10">
    <location>
        <begin position="205"/>
        <end position="227"/>
    </location>
</feature>
<evidence type="ECO:0000256" key="10">
    <source>
        <dbReference type="SAM" id="Phobius"/>
    </source>
</evidence>
<evidence type="ECO:0000256" key="1">
    <source>
        <dbReference type="ARBA" id="ARBA00004477"/>
    </source>
</evidence>
<evidence type="ECO:0000313" key="13">
    <source>
        <dbReference type="Proteomes" id="UP001271007"/>
    </source>
</evidence>
<dbReference type="InterPro" id="IPR035892">
    <property type="entry name" value="C2_domain_sf"/>
</dbReference>
<dbReference type="Gene3D" id="1.10.287.110">
    <property type="entry name" value="DnaJ domain"/>
    <property type="match status" value="1"/>
</dbReference>
<keyword evidence="7 10" id="KW-0472">Membrane</keyword>
<comment type="subcellular location">
    <subcellularLocation>
        <location evidence="1">Endoplasmic reticulum membrane</location>
        <topology evidence="1">Multi-pass membrane protein</topology>
    </subcellularLocation>
</comment>
<evidence type="ECO:0000259" key="11">
    <source>
        <dbReference type="PROSITE" id="PS50076"/>
    </source>
</evidence>
<dbReference type="PANTHER" id="PTHR24075">
    <property type="entry name" value="SEC63 DOMAIN-CONTAINING"/>
    <property type="match status" value="1"/>
</dbReference>
<dbReference type="SMART" id="SM00973">
    <property type="entry name" value="Sec63"/>
    <property type="match status" value="1"/>
</dbReference>
<dbReference type="PROSITE" id="PS50076">
    <property type="entry name" value="DNAJ_2"/>
    <property type="match status" value="1"/>
</dbReference>
<evidence type="ECO:0000256" key="9">
    <source>
        <dbReference type="SAM" id="MobiDB-lite"/>
    </source>
</evidence>
<feature type="region of interest" description="Disordered" evidence="9">
    <location>
        <begin position="643"/>
        <end position="686"/>
    </location>
</feature>
<sequence length="924" mass="101609">MSSEYNYDNDSSFFPYFVLTISSLVVLPLTYTLLRAPSDASESNKGHQITSTYSPDNADIIDAQRAKQKRKELRTKRMITAVGGWLLIGYMAYLMAVVKRTTETVWDPWSVLDLSMSASEKQINSKYRILSKTMHPDKRRPNPALNETLESVNNDYMDIVKAFKTLTDEDIRNNWQQFGHPDGRQSTSFGIALPQFLVAEGSGKYVLIFYGALLGVGLPWLVGKWWYGMQQRTKEKVYVTSAGNMFREYTERMDSGDVAAAVSSSNEFKDILDGAQADTGLGKLEGKLKAADDLAIGMLAKDRKKLDEIEDPVRRKTLALIWAYLARVNLDDKTLEAEKYELAPTTLRLNEAFMSIALAYGFTAPVLSAFHLSQDLVQAIPPSSARLPLLQLPHFTPNVVKSIEQSTGKKEHLSIQSFMALPSEQRRALASAAGLSSNNLSTAETVALQLPLLKVEKAFFKVQGEKYIIPSSLVQFVLKARFIPPGSKNVPSINEKDLLEPDPADGDLAAQKQEPEQHTIPLAYAPYLPRDRAPRWHVFLADNRQAKIAVPPFTFQHFDKKAFDDEGKPTFEVVTLKMQFQAPPQAGEYKFQMHVVCDSYVGFDYKEEAVMKVEEASKAFDGADEEDDISEPEEDTIAGQMAALKGQPTADPDAPKRERKPRPKLEEESDYESGTDEDEDSEKASVPTAPLVLGGTLGYADTVPVVAAPTALLFPPGYGAADSVTIGGRVKLLELLEQREQGMVLYCVVHRVVVLGRVETGAADEEGSVDGSADADTVTVEMVMVCIVDWKMEVIVDVVSDVRVCVLPPLEALELPAAATEEGVMEEDAGMVMVMWRTETEVAGQTVVYSVVISVTMVWYGGADELAGAIRLLDVTEDGAYEYDTLEALYTGTLAVELDAVEDSGLASVELAGGGETPGRVCVT</sequence>
<dbReference type="Gene3D" id="2.60.40.150">
    <property type="entry name" value="C2 domain"/>
    <property type="match status" value="1"/>
</dbReference>
<gene>
    <name evidence="12" type="primary">SEC63</name>
    <name evidence="12" type="ORF">LTR09_010865</name>
</gene>
<dbReference type="InterPro" id="IPR004179">
    <property type="entry name" value="Sec63-dom"/>
</dbReference>
<dbReference type="CDD" id="cd06257">
    <property type="entry name" value="DnaJ"/>
    <property type="match status" value="1"/>
</dbReference>
<evidence type="ECO:0000256" key="2">
    <source>
        <dbReference type="ARBA" id="ARBA00022448"/>
    </source>
</evidence>
<dbReference type="SUPFAM" id="SSF81296">
    <property type="entry name" value="E set domains"/>
    <property type="match status" value="1"/>
</dbReference>
<keyword evidence="5" id="KW-0653">Protein transport</keyword>
<evidence type="ECO:0000313" key="12">
    <source>
        <dbReference type="EMBL" id="KAK3047751.1"/>
    </source>
</evidence>
<evidence type="ECO:0000256" key="3">
    <source>
        <dbReference type="ARBA" id="ARBA00022692"/>
    </source>
</evidence>
<name>A0AAJ0DCU3_9PEZI</name>
<accession>A0AAJ0DCU3</accession>